<evidence type="ECO:0000259" key="2">
    <source>
        <dbReference type="Pfam" id="PF25419"/>
    </source>
</evidence>
<dbReference type="OrthoDB" id="1900123at2759"/>
<feature type="domain" description="PIFI-like Ig-like" evidence="2">
    <location>
        <begin position="52"/>
        <end position="181"/>
    </location>
</feature>
<dbReference type="AlphaFoldDB" id="A0A2Z7DG19"/>
<keyword evidence="4" id="KW-1185">Reference proteome</keyword>
<organism evidence="3 4">
    <name type="scientific">Dorcoceras hygrometricum</name>
    <dbReference type="NCBI Taxonomy" id="472368"/>
    <lineage>
        <taxon>Eukaryota</taxon>
        <taxon>Viridiplantae</taxon>
        <taxon>Streptophyta</taxon>
        <taxon>Embryophyta</taxon>
        <taxon>Tracheophyta</taxon>
        <taxon>Spermatophyta</taxon>
        <taxon>Magnoliopsida</taxon>
        <taxon>eudicotyledons</taxon>
        <taxon>Gunneridae</taxon>
        <taxon>Pentapetalae</taxon>
        <taxon>asterids</taxon>
        <taxon>lamiids</taxon>
        <taxon>Lamiales</taxon>
        <taxon>Gesneriaceae</taxon>
        <taxon>Didymocarpoideae</taxon>
        <taxon>Trichosporeae</taxon>
        <taxon>Loxocarpinae</taxon>
        <taxon>Dorcoceras</taxon>
    </lineage>
</organism>
<evidence type="ECO:0000313" key="3">
    <source>
        <dbReference type="EMBL" id="KZV56047.1"/>
    </source>
</evidence>
<keyword evidence="1" id="KW-0812">Transmembrane</keyword>
<dbReference type="Pfam" id="PF25419">
    <property type="entry name" value="Ig_PIFI"/>
    <property type="match status" value="1"/>
</dbReference>
<dbReference type="EMBL" id="KQ988415">
    <property type="protein sequence ID" value="KZV56047.1"/>
    <property type="molecule type" value="Genomic_DNA"/>
</dbReference>
<evidence type="ECO:0000313" key="4">
    <source>
        <dbReference type="Proteomes" id="UP000250235"/>
    </source>
</evidence>
<proteinExistence type="predicted"/>
<feature type="transmembrane region" description="Helical" evidence="1">
    <location>
        <begin position="467"/>
        <end position="491"/>
    </location>
</feature>
<dbReference type="InterPro" id="IPR057612">
    <property type="entry name" value="Ig_PIFI"/>
</dbReference>
<dbReference type="Proteomes" id="UP000250235">
    <property type="component" value="Unassembled WGS sequence"/>
</dbReference>
<dbReference type="PANTHER" id="PTHR34116:SF9">
    <property type="entry name" value="OS08G0346600 PROTEIN"/>
    <property type="match status" value="1"/>
</dbReference>
<dbReference type="PANTHER" id="PTHR34116">
    <property type="entry name" value="PLASMINOGEN ACTIVATOR INHIBITOR"/>
    <property type="match status" value="1"/>
</dbReference>
<protein>
    <recommendedName>
        <fullName evidence="2">PIFI-like Ig-like domain-containing protein</fullName>
    </recommendedName>
</protein>
<feature type="transmembrane region" description="Helical" evidence="1">
    <location>
        <begin position="588"/>
        <end position="615"/>
    </location>
</feature>
<keyword evidence="1" id="KW-0472">Membrane</keyword>
<feature type="transmembrane region" description="Helical" evidence="1">
    <location>
        <begin position="560"/>
        <end position="582"/>
    </location>
</feature>
<feature type="transmembrane region" description="Helical" evidence="1">
    <location>
        <begin position="347"/>
        <end position="370"/>
    </location>
</feature>
<accession>A0A2Z7DG19</accession>
<feature type="transmembrane region" description="Helical" evidence="1">
    <location>
        <begin position="434"/>
        <end position="455"/>
    </location>
</feature>
<feature type="transmembrane region" description="Helical" evidence="1">
    <location>
        <begin position="521"/>
        <end position="548"/>
    </location>
</feature>
<feature type="transmembrane region" description="Helical" evidence="1">
    <location>
        <begin position="382"/>
        <end position="400"/>
    </location>
</feature>
<gene>
    <name evidence="3" type="ORF">F511_06064</name>
</gene>
<evidence type="ECO:0000256" key="1">
    <source>
        <dbReference type="SAM" id="Phobius"/>
    </source>
</evidence>
<keyword evidence="1" id="KW-1133">Transmembrane helix</keyword>
<reference evidence="3 4" key="1">
    <citation type="journal article" date="2015" name="Proc. Natl. Acad. Sci. U.S.A.">
        <title>The resurrection genome of Boea hygrometrica: A blueprint for survival of dehydration.</title>
        <authorList>
            <person name="Xiao L."/>
            <person name="Yang G."/>
            <person name="Zhang L."/>
            <person name="Yang X."/>
            <person name="Zhao S."/>
            <person name="Ji Z."/>
            <person name="Zhou Q."/>
            <person name="Hu M."/>
            <person name="Wang Y."/>
            <person name="Chen M."/>
            <person name="Xu Y."/>
            <person name="Jin H."/>
            <person name="Xiao X."/>
            <person name="Hu G."/>
            <person name="Bao F."/>
            <person name="Hu Y."/>
            <person name="Wan P."/>
            <person name="Li L."/>
            <person name="Deng X."/>
            <person name="Kuang T."/>
            <person name="Xiang C."/>
            <person name="Zhu J.K."/>
            <person name="Oliver M.J."/>
            <person name="He Y."/>
        </authorList>
    </citation>
    <scope>NUCLEOTIDE SEQUENCE [LARGE SCALE GENOMIC DNA]</scope>
    <source>
        <strain evidence="4">cv. XS01</strain>
    </source>
</reference>
<sequence length="643" mass="71035">MAATAATSASLFNSSKQIVSTSGTTSGKVIAAATAAAAPVAEIKEYVLPRWADFDLGRAPVYWKTMNGLPPTAGERLKLFYNPTANKLVPNEEYGIAFNGGFNQPIMCGGEPRVMLQKVRGKADPPFYTIQICIPKHATSLIFSFTNGVNWDGPYKLQFQVPKAWRNRPVDFFMQGLIEELSKDGACDKAIFPDTNIVVTRCAMIGNLTLEGGDRCNLDLVPGCTDPSSPLFDPLANVDDGSCPPYLDSEVILFYANYAVFGPNHGGRSINIVVTHDGRRTTAAAAVRRRSMRKLAYPFYQFGPDFPPPPLLSPLPSPSPQPSFPDLSDREIFLFSSVPIAKSIFDFATLSFIACLLLLSLFALSFVFHLRLRSRRLQHLRNFNSLWTVRLLLVSLAAFWEINEVLRLPFVRSKYLYPFLPSMSLQQQANICKLHVVLSLGFFEPGFLITLLFLVNVSIKNRNPCPIWAFVSIFAACTPISLLQTFFVYFWPLEAKLSKFLHGSSVISVDTYGNRTVLCTYPFFSCVVFSAFAIGYVIVFLVSCWRVLAFVINKSIRRRINALSTMIMVALPVQILCLSLSWLWMPEYVAYGCVVLGMFVGVTCCMAVGEVILVIKPITDALAAGGCVSRCDPGGVSCEALDL</sequence>
<name>A0A2Z7DG19_9LAMI</name>